<evidence type="ECO:0000313" key="2">
    <source>
        <dbReference type="EMBL" id="NGQ93372.1"/>
    </source>
</evidence>
<accession>A0A6M1U3R7</accession>
<protein>
    <submittedName>
        <fullName evidence="2">Uncharacterized protein</fullName>
    </submittedName>
</protein>
<organism evidence="2 3">
    <name type="scientific">Paragemmobacter kunshanensis</name>
    <dbReference type="NCBI Taxonomy" id="2583234"/>
    <lineage>
        <taxon>Bacteria</taxon>
        <taxon>Pseudomonadati</taxon>
        <taxon>Pseudomonadota</taxon>
        <taxon>Alphaproteobacteria</taxon>
        <taxon>Rhodobacterales</taxon>
        <taxon>Paracoccaceae</taxon>
        <taxon>Paragemmobacter</taxon>
    </lineage>
</organism>
<feature type="transmembrane region" description="Helical" evidence="1">
    <location>
        <begin position="6"/>
        <end position="27"/>
    </location>
</feature>
<keyword evidence="3" id="KW-1185">Reference proteome</keyword>
<evidence type="ECO:0000256" key="1">
    <source>
        <dbReference type="SAM" id="Phobius"/>
    </source>
</evidence>
<keyword evidence="1" id="KW-1133">Transmembrane helix</keyword>
<comment type="caution">
    <text evidence="2">The sequence shown here is derived from an EMBL/GenBank/DDBJ whole genome shotgun (WGS) entry which is preliminary data.</text>
</comment>
<keyword evidence="1" id="KW-0812">Transmembrane</keyword>
<dbReference type="Proteomes" id="UP000474758">
    <property type="component" value="Unassembled WGS sequence"/>
</dbReference>
<evidence type="ECO:0000313" key="3">
    <source>
        <dbReference type="Proteomes" id="UP000474758"/>
    </source>
</evidence>
<gene>
    <name evidence="2" type="ORF">G5V65_21020</name>
</gene>
<proteinExistence type="predicted"/>
<dbReference type="RefSeq" id="WP_165054423.1">
    <property type="nucleotide sequence ID" value="NZ_JAALFE010000049.1"/>
</dbReference>
<reference evidence="2 3" key="1">
    <citation type="submission" date="2020-02" db="EMBL/GenBank/DDBJ databases">
        <title>Rhodobacter translucens sp. nov., a novel bacterium isolated from activated sludge.</title>
        <authorList>
            <person name="Liu J."/>
        </authorList>
    </citation>
    <scope>NUCLEOTIDE SEQUENCE [LARGE SCALE GENOMIC DNA]</scope>
    <source>
        <strain evidence="2 3">HX-7-19</strain>
    </source>
</reference>
<sequence length="81" mass="9205">MRFENVLNWGNIITLVVMGVGGLVAFSKVQSEVTYMRDALIEIRREDDATDIRLRSLELGFGRIEERLIAIQNILQNASKP</sequence>
<name>A0A6M1U3R7_9RHOB</name>
<keyword evidence="1" id="KW-0472">Membrane</keyword>
<dbReference type="EMBL" id="JAALFE010000049">
    <property type="protein sequence ID" value="NGQ93372.1"/>
    <property type="molecule type" value="Genomic_DNA"/>
</dbReference>
<dbReference type="AlphaFoldDB" id="A0A6M1U3R7"/>